<evidence type="ECO:0000313" key="1">
    <source>
        <dbReference type="EMBL" id="ADU11795.1"/>
    </source>
</evidence>
<dbReference type="Proteomes" id="UP000001492">
    <property type="component" value="Chromosome 1"/>
</dbReference>
<dbReference type="OrthoDB" id="9800843at2"/>
<evidence type="ECO:0000313" key="2">
    <source>
        <dbReference type="Proteomes" id="UP000001492"/>
    </source>
</evidence>
<dbReference type="SUPFAM" id="SSF56399">
    <property type="entry name" value="ADP-ribosylation"/>
    <property type="match status" value="1"/>
</dbReference>
<dbReference type="HOGENOM" id="CLU_1324811_0_0_5"/>
<gene>
    <name evidence="1" type="ordered locus">Astex_0093</name>
</gene>
<dbReference type="EMBL" id="CP002395">
    <property type="protein sequence ID" value="ADU11795.1"/>
    <property type="molecule type" value="Genomic_DNA"/>
</dbReference>
<keyword evidence="2" id="KW-1185">Reference proteome</keyword>
<sequence>MSRHATSFVLGYHGCRREVAARIIAGGLDLDHSDKDYDWLGSGAYFWESDFHRASEWAEFKFKSEAAVIGAVIDLGNCLDLVNRHDLEVVRAAHGKFLDFCTSTQSPVPQNLDLRADPHGDKLLRKLDCAVINFLNNSLDAYDKTTAYDTVRGMFVEGGALYDGSGFREKSHVQIAVRNNNVIKGYFVPRIA</sequence>
<evidence type="ECO:0008006" key="3">
    <source>
        <dbReference type="Google" id="ProtNLM"/>
    </source>
</evidence>
<organism evidence="1 2">
    <name type="scientific">Asticcacaulis excentricus (strain ATCC 15261 / DSM 4724 / KCTC 12464 / NCIMB 9791 / VKM B-1370 / CB 48)</name>
    <dbReference type="NCBI Taxonomy" id="573065"/>
    <lineage>
        <taxon>Bacteria</taxon>
        <taxon>Pseudomonadati</taxon>
        <taxon>Pseudomonadota</taxon>
        <taxon>Alphaproteobacteria</taxon>
        <taxon>Caulobacterales</taxon>
        <taxon>Caulobacteraceae</taxon>
        <taxon>Asticcacaulis</taxon>
    </lineage>
</organism>
<dbReference type="KEGG" id="aex:Astex_0093"/>
<dbReference type="RefSeq" id="WP_013477629.1">
    <property type="nucleotide sequence ID" value="NC_014816.1"/>
</dbReference>
<name>E8RNG4_ASTEC</name>
<proteinExistence type="predicted"/>
<accession>E8RNG4</accession>
<reference evidence="2" key="1">
    <citation type="submission" date="2010-12" db="EMBL/GenBank/DDBJ databases">
        <title>Complete sequence of chromosome 1 of Asticcacaulis excentricus CB 48.</title>
        <authorList>
            <consortium name="US DOE Joint Genome Institute"/>
            <person name="Lucas S."/>
            <person name="Copeland A."/>
            <person name="Lapidus A."/>
            <person name="Cheng J.-F."/>
            <person name="Bruce D."/>
            <person name="Goodwin L."/>
            <person name="Pitluck S."/>
            <person name="Teshima H."/>
            <person name="Davenport K."/>
            <person name="Detter J.C."/>
            <person name="Han C."/>
            <person name="Tapia R."/>
            <person name="Land M."/>
            <person name="Hauser L."/>
            <person name="Jeffries C."/>
            <person name="Kyrpides N."/>
            <person name="Ivanova N."/>
            <person name="Ovchinnikova G."/>
            <person name="Brun Y.V."/>
            <person name="Woyke T."/>
        </authorList>
    </citation>
    <scope>NUCLEOTIDE SEQUENCE [LARGE SCALE GENOMIC DNA]</scope>
    <source>
        <strain evidence="2">ATCC 15261 / DSM 4724 / KCTC 12464 / NCIMB 9791 / VKM B-1370 / CB 48</strain>
    </source>
</reference>
<dbReference type="eggNOG" id="ENOG5031FT7">
    <property type="taxonomic scope" value="Bacteria"/>
</dbReference>
<protein>
    <recommendedName>
        <fullName evidence="3">DUF3990 domain-containing protein</fullName>
    </recommendedName>
</protein>
<dbReference type="AlphaFoldDB" id="E8RNG4"/>